<evidence type="ECO:0000313" key="6">
    <source>
        <dbReference type="Proteomes" id="UP000279259"/>
    </source>
</evidence>
<organism evidence="5 6">
    <name type="scientific">Saitozyma podzolica</name>
    <dbReference type="NCBI Taxonomy" id="1890683"/>
    <lineage>
        <taxon>Eukaryota</taxon>
        <taxon>Fungi</taxon>
        <taxon>Dikarya</taxon>
        <taxon>Basidiomycota</taxon>
        <taxon>Agaricomycotina</taxon>
        <taxon>Tremellomycetes</taxon>
        <taxon>Tremellales</taxon>
        <taxon>Trimorphomycetaceae</taxon>
        <taxon>Saitozyma</taxon>
    </lineage>
</organism>
<evidence type="ECO:0000259" key="4">
    <source>
        <dbReference type="PROSITE" id="PS50011"/>
    </source>
</evidence>
<dbReference type="SMART" id="SM00220">
    <property type="entry name" value="S_TKc"/>
    <property type="match status" value="1"/>
</dbReference>
<dbReference type="OrthoDB" id="10252171at2759"/>
<feature type="compositionally biased region" description="Basic and acidic residues" evidence="3">
    <location>
        <begin position="104"/>
        <end position="135"/>
    </location>
</feature>
<dbReference type="GO" id="GO:0035556">
    <property type="term" value="P:intracellular signal transduction"/>
    <property type="evidence" value="ECO:0007669"/>
    <property type="project" value="TreeGrafter"/>
</dbReference>
<dbReference type="FunFam" id="3.30.200.20:FF:000747">
    <property type="entry name" value="Unplaced genomic scaffold supercont1.2, whole genome shotgun sequence"/>
    <property type="match status" value="1"/>
</dbReference>
<dbReference type="GO" id="GO:0005634">
    <property type="term" value="C:nucleus"/>
    <property type="evidence" value="ECO:0007669"/>
    <property type="project" value="TreeGrafter"/>
</dbReference>
<feature type="compositionally biased region" description="Basic and acidic residues" evidence="3">
    <location>
        <begin position="607"/>
        <end position="619"/>
    </location>
</feature>
<dbReference type="InterPro" id="IPR000719">
    <property type="entry name" value="Prot_kinase_dom"/>
</dbReference>
<feature type="compositionally biased region" description="Basic and acidic residues" evidence="3">
    <location>
        <begin position="553"/>
        <end position="564"/>
    </location>
</feature>
<feature type="region of interest" description="Disordered" evidence="3">
    <location>
        <begin position="303"/>
        <end position="326"/>
    </location>
</feature>
<feature type="compositionally biased region" description="Polar residues" evidence="3">
    <location>
        <begin position="698"/>
        <end position="707"/>
    </location>
</feature>
<feature type="region of interest" description="Disordered" evidence="3">
    <location>
        <begin position="256"/>
        <end position="291"/>
    </location>
</feature>
<dbReference type="GO" id="GO:0005829">
    <property type="term" value="C:cytosol"/>
    <property type="evidence" value="ECO:0007669"/>
    <property type="project" value="TreeGrafter"/>
</dbReference>
<keyword evidence="2" id="KW-0067">ATP-binding</keyword>
<dbReference type="GO" id="GO:0005524">
    <property type="term" value="F:ATP binding"/>
    <property type="evidence" value="ECO:0007669"/>
    <property type="project" value="UniProtKB-KW"/>
</dbReference>
<name>A0A427YEC3_9TREE</name>
<dbReference type="AlphaFoldDB" id="A0A427YEC3"/>
<dbReference type="Pfam" id="PF00069">
    <property type="entry name" value="Pkinase"/>
    <property type="match status" value="1"/>
</dbReference>
<feature type="compositionally biased region" description="Basic and acidic residues" evidence="3">
    <location>
        <begin position="505"/>
        <end position="543"/>
    </location>
</feature>
<feature type="region of interest" description="Disordered" evidence="3">
    <location>
        <begin position="371"/>
        <end position="405"/>
    </location>
</feature>
<dbReference type="STRING" id="1890683.A0A427YEC3"/>
<gene>
    <name evidence="5" type="ORF">EHS25_002419</name>
</gene>
<dbReference type="Gene3D" id="1.10.510.10">
    <property type="entry name" value="Transferase(Phosphotransferase) domain 1"/>
    <property type="match status" value="1"/>
</dbReference>
<protein>
    <recommendedName>
        <fullName evidence="4">Protein kinase domain-containing protein</fullName>
    </recommendedName>
</protein>
<dbReference type="GO" id="GO:0045719">
    <property type="term" value="P:negative regulation of glycogen biosynthetic process"/>
    <property type="evidence" value="ECO:0007669"/>
    <property type="project" value="TreeGrafter"/>
</dbReference>
<dbReference type="EMBL" id="RSCD01000014">
    <property type="protein sequence ID" value="RSH89307.1"/>
    <property type="molecule type" value="Genomic_DNA"/>
</dbReference>
<feature type="compositionally biased region" description="Basic and acidic residues" evidence="3">
    <location>
        <begin position="1235"/>
        <end position="1244"/>
    </location>
</feature>
<keyword evidence="6" id="KW-1185">Reference proteome</keyword>
<feature type="domain" description="Protein kinase" evidence="4">
    <location>
        <begin position="843"/>
        <end position="1213"/>
    </location>
</feature>
<dbReference type="PANTHER" id="PTHR24346">
    <property type="entry name" value="MAP/MICROTUBULE AFFINITY-REGULATING KINASE"/>
    <property type="match status" value="1"/>
</dbReference>
<accession>A0A427YEC3</accession>
<feature type="compositionally biased region" description="Low complexity" evidence="3">
    <location>
        <begin position="653"/>
        <end position="664"/>
    </location>
</feature>
<dbReference type="PANTHER" id="PTHR24346:SF51">
    <property type="entry name" value="PAS DOMAIN-CONTAINING SERINE_THREONINE-PROTEIN KINASE"/>
    <property type="match status" value="1"/>
</dbReference>
<dbReference type="InterPro" id="IPR008271">
    <property type="entry name" value="Ser/Thr_kinase_AS"/>
</dbReference>
<feature type="region of interest" description="Disordered" evidence="3">
    <location>
        <begin position="104"/>
        <end position="154"/>
    </location>
</feature>
<proteinExistence type="predicted"/>
<reference evidence="5 6" key="1">
    <citation type="submission" date="2018-11" db="EMBL/GenBank/DDBJ databases">
        <title>Genome sequence of Saitozyma podzolica DSM 27192.</title>
        <authorList>
            <person name="Aliyu H."/>
            <person name="Gorte O."/>
            <person name="Ochsenreither K."/>
        </authorList>
    </citation>
    <scope>NUCLEOTIDE SEQUENCE [LARGE SCALE GENOMIC DNA]</scope>
    <source>
        <strain evidence="5 6">DSM 27192</strain>
    </source>
</reference>
<dbReference type="GO" id="GO:0004674">
    <property type="term" value="F:protein serine/threonine kinase activity"/>
    <property type="evidence" value="ECO:0007669"/>
    <property type="project" value="TreeGrafter"/>
</dbReference>
<dbReference type="PROSITE" id="PS50011">
    <property type="entry name" value="PROTEIN_KINASE_DOM"/>
    <property type="match status" value="1"/>
</dbReference>
<feature type="region of interest" description="Disordered" evidence="3">
    <location>
        <begin position="816"/>
        <end position="835"/>
    </location>
</feature>
<feature type="region of interest" description="Disordered" evidence="3">
    <location>
        <begin position="198"/>
        <end position="241"/>
    </location>
</feature>
<feature type="compositionally biased region" description="Polar residues" evidence="3">
    <location>
        <begin position="303"/>
        <end position="314"/>
    </location>
</feature>
<dbReference type="Proteomes" id="UP000279259">
    <property type="component" value="Unassembled WGS sequence"/>
</dbReference>
<sequence>MVVVAIPSHNLGRAQSHSFRASPPPHSPEDTTHQLSSPISFAHASKHSIDSGIAFPQPPTPISPPSSTVAMDAASPTNELREPANPFEHVQVEEPAELDYDQHDKHDEHGYEHGHEHEHEYEQGDEHDHEHDHNEAGPSGSRSIPPPANPRRHRSGVLMSRVRANSGGATFKAAGLSMTASKSWGDLSVVGSSGGLLMSTGSVEPSETHDEGQHRVAYPDAPHREEKRVFSDPSRRASEADDAVWDNSARFYHHLHSRPASRPPSQPASRPTSPHHSPKFHSREASSSPALSPIYVRRSLTNLTLPPNSVNQPPSGGGLSASYSPNHQFLQHHLPPAFPFAVSAHSSPEATLSAPSHPMVILTPTTAEWKELMGDGSSGPIEDAEASGSSGGSSDGRRSSAGSADDEVLTGIQLRLQGATPVSAMSGRPPLRQAVSVDVLGKEAIHSPDPGSAVPGATPRQQSPVPDEYRQNLIAPTPVLCGDAKTPSPPRIDTKALPAYSPRSTVEELERQAERENTPDDSPARFESIGRRESLRAVRKPGEPPKLPRTKTKREMERERLFRDLDEELEADRESGSPVENKWGVQEIGKGGGLGSRSSSVGPITDGRPRHERPADMQKADSLPGHATAAAIRVEFPEQKTQSLPIAPKPIHLSPTLPLKPSPLNASPLNAASGLPTPSDESPGLEDLGQSALDITHSRSPSAQAANLDTIRHYARSLASRPTSPETKDVPLPRASTSRRRDTNRPSLVAGRVVQPFAIPPSTALPPGADATEREGHTKKLSFSSFSPFLSPSFGANRLATPPPFGRFDSTFSVAPSTGAPSEVGTPTEESAGGVGGRGIDDYVILKEAGKGAYGLVMRAKVKGSKGEPVGDEVIIKYIVKARILADCWKKHKTLGPIPVEIHVMDQIRHLIYHAPKQPHPWDPSRSRPGSNDASPTPIGTPADAGATPQRLDAVGGVAPITPDSARSSPRSVSSTGLFSTTQKYIQGELKISPERGHPNICQLLDFFEDREFYYMVMPRFGTGLDLFDRVEASPNGLDPFDIRSLMGQLADAVRFLHTNGIVHRDIKDENVILDGSGRCQLIDFGSAAHWRPGKRWDTFSGTLHYASPEILRGEMYGGKEQDVYALGTVMYVLLVGETPFSDLPDEVLQGLHPGSSAFDALEARTGGEHKDEGRETDGGARLEDAADLVMRCLEMEAGDRPTADQVCGHRFLRGEGGWTGHKGWQSGGVKTKNSRGEDKDKAV</sequence>
<feature type="region of interest" description="Disordered" evidence="3">
    <location>
        <begin position="440"/>
        <end position="777"/>
    </location>
</feature>
<feature type="region of interest" description="Disordered" evidence="3">
    <location>
        <begin position="1"/>
        <end position="83"/>
    </location>
</feature>
<evidence type="ECO:0000256" key="2">
    <source>
        <dbReference type="ARBA" id="ARBA00022840"/>
    </source>
</evidence>
<dbReference type="Gene3D" id="3.30.200.20">
    <property type="entry name" value="Phosphorylase Kinase, domain 1"/>
    <property type="match status" value="2"/>
</dbReference>
<feature type="compositionally biased region" description="Low complexity" evidence="3">
    <location>
        <begin position="965"/>
        <end position="975"/>
    </location>
</feature>
<feature type="region of interest" description="Disordered" evidence="3">
    <location>
        <begin position="916"/>
        <end position="978"/>
    </location>
</feature>
<evidence type="ECO:0000313" key="5">
    <source>
        <dbReference type="EMBL" id="RSH89307.1"/>
    </source>
</evidence>
<dbReference type="FunFam" id="1.10.510.10:FF:001062">
    <property type="entry name" value="Unplaced genomic scaffold supercont1.2, whole genome shotgun sequence"/>
    <property type="match status" value="1"/>
</dbReference>
<comment type="caution">
    <text evidence="5">The sequence shown here is derived from an EMBL/GenBank/DDBJ whole genome shotgun (WGS) entry which is preliminary data.</text>
</comment>
<dbReference type="PROSITE" id="PS00108">
    <property type="entry name" value="PROTEIN_KINASE_ST"/>
    <property type="match status" value="1"/>
</dbReference>
<feature type="compositionally biased region" description="Basic and acidic residues" evidence="3">
    <location>
        <begin position="221"/>
        <end position="239"/>
    </location>
</feature>
<evidence type="ECO:0000256" key="1">
    <source>
        <dbReference type="ARBA" id="ARBA00022741"/>
    </source>
</evidence>
<keyword evidence="1" id="KW-0547">Nucleotide-binding</keyword>
<dbReference type="InterPro" id="IPR011009">
    <property type="entry name" value="Kinase-like_dom_sf"/>
</dbReference>
<feature type="region of interest" description="Disordered" evidence="3">
    <location>
        <begin position="1220"/>
        <end position="1244"/>
    </location>
</feature>
<dbReference type="SUPFAM" id="SSF56112">
    <property type="entry name" value="Protein kinase-like (PK-like)"/>
    <property type="match status" value="1"/>
</dbReference>
<evidence type="ECO:0000256" key="3">
    <source>
        <dbReference type="SAM" id="MobiDB-lite"/>
    </source>
</evidence>